<dbReference type="GO" id="GO:0016887">
    <property type="term" value="F:ATP hydrolysis activity"/>
    <property type="evidence" value="ECO:0007669"/>
    <property type="project" value="InterPro"/>
</dbReference>
<dbReference type="PANTHER" id="PTHR44688">
    <property type="entry name" value="DNA-BINDING TRANSCRIPTIONAL ACTIVATOR DEVR_DOSR"/>
    <property type="match status" value="1"/>
</dbReference>
<feature type="domain" description="HTH luxR-type" evidence="4">
    <location>
        <begin position="841"/>
        <end position="906"/>
    </location>
</feature>
<dbReference type="Proteomes" id="UP001141619">
    <property type="component" value="Unassembled WGS sequence"/>
</dbReference>
<evidence type="ECO:0000256" key="3">
    <source>
        <dbReference type="ARBA" id="ARBA00023163"/>
    </source>
</evidence>
<dbReference type="EMBL" id="JANWOI010000003">
    <property type="protein sequence ID" value="MDA5194157.1"/>
    <property type="molecule type" value="Genomic_DNA"/>
</dbReference>
<dbReference type="Pfam" id="PF00196">
    <property type="entry name" value="GerE"/>
    <property type="match status" value="1"/>
</dbReference>
<protein>
    <submittedName>
        <fullName evidence="5">LuxR C-terminal-related transcriptional regulator</fullName>
    </submittedName>
</protein>
<reference evidence="5" key="2">
    <citation type="journal article" date="2023" name="Syst. Appl. Microbiol.">
        <title>Govania unica gen. nov., sp. nov., a rare biosphere bacterium that represents a novel family in the class Alphaproteobacteria.</title>
        <authorList>
            <person name="Vandamme P."/>
            <person name="Peeters C."/>
            <person name="Hettiarachchi A."/>
            <person name="Cnockaert M."/>
            <person name="Carlier A."/>
        </authorList>
    </citation>
    <scope>NUCLEOTIDE SEQUENCE</scope>
    <source>
        <strain evidence="5">LMG 31809</strain>
    </source>
</reference>
<organism evidence="5 6">
    <name type="scientific">Govanella unica</name>
    <dbReference type="NCBI Taxonomy" id="2975056"/>
    <lineage>
        <taxon>Bacteria</taxon>
        <taxon>Pseudomonadati</taxon>
        <taxon>Pseudomonadota</taxon>
        <taxon>Alphaproteobacteria</taxon>
        <taxon>Emcibacterales</taxon>
        <taxon>Govanellaceae</taxon>
        <taxon>Govanella</taxon>
    </lineage>
</organism>
<dbReference type="Gene3D" id="1.25.40.10">
    <property type="entry name" value="Tetratricopeptide repeat domain"/>
    <property type="match status" value="1"/>
</dbReference>
<evidence type="ECO:0000256" key="2">
    <source>
        <dbReference type="ARBA" id="ARBA00023125"/>
    </source>
</evidence>
<dbReference type="SUPFAM" id="SSF46894">
    <property type="entry name" value="C-terminal effector domain of the bipartite response regulators"/>
    <property type="match status" value="1"/>
</dbReference>
<evidence type="ECO:0000256" key="1">
    <source>
        <dbReference type="ARBA" id="ARBA00023015"/>
    </source>
</evidence>
<dbReference type="PRINTS" id="PR00038">
    <property type="entry name" value="HTHLUXR"/>
</dbReference>
<keyword evidence="6" id="KW-1185">Reference proteome</keyword>
<dbReference type="PROSITE" id="PS50043">
    <property type="entry name" value="HTH_LUXR_2"/>
    <property type="match status" value="1"/>
</dbReference>
<evidence type="ECO:0000313" key="6">
    <source>
        <dbReference type="Proteomes" id="UP001141619"/>
    </source>
</evidence>
<keyword evidence="2" id="KW-0238">DNA-binding</keyword>
<sequence length="914" mass="102789">MPPVVGADLSNHRQSWLTRAKLEAPRQQIALIDRPRLLTVLEHALTRRLCLVAAPAGFGKTTLLAQWRAELIKRDMSVAWLTLDEDDNETRQFLCYVIFSLSAAGVDTGRLLGLAEQGLLETPLQAALAATLEAIAQSPRHVVLMLDDYHRAETDEINNLLKRLVDNGPDNFTLIVNSRLRPTRSITQSLASGHAMEIGPESLRFSMAETRAAFDPLVSDSQLEMLFLRTEGWAMAIQLARLASAGDRAEGQVFGEFRGQSGLLASYLAEQVLTRLPEELQNFLMFSSICERFTASLANALTEREDAWDLLQQLEPLRALLVPLDGEWFRYHHLFADYLRDSLKRRHPSELKPLHLRASRWFEQNGLVPDAVRHARLAEDYDRCARLIENAGAWELILFGGIGYLSNLLRNIPDREMARFPRIQVARAYLAIKQGQILEGRRYLEDALANPTTAQAQADSTQGLGRDLLNVTAMQEVYEDRWTDEASLDRITRMINTTPDTDAVSRGVLLCSKIINYLALGRLEDAQETCQVATRAMRQGNSVLGINYCYLHSGIIALYGGKLRLAEANLWETQRMAEENFGADSGLKALADIMLNSQLFWAGEWKEDNFEKFQDALQYAELYDGWFEIFATALDVEMSAALLRQNLDAADTAIDRTQQLVDTRGGQRLGKIVEACRLAVALARQDDSTTRALAERLEASFPLECWKSQPQLWRPYQTVAPLLGLWTAQRDRARGLRILDDLVACCEHIRSDFYLIRALIARAQLLDLSGQRPAALTDLLSALTIAAPEKIRMPFRLARGLHPLLHAAQKKAREDGTDLVIMRFISTCLESATGADQRLAQAEAANIFSTREYEVLLELTHGHSNKEIARTLDLTEHTVKFHLRNIFVKLKVDKRTDAIAAATRLKLVPDTTRF</sequence>
<dbReference type="PROSITE" id="PS00622">
    <property type="entry name" value="HTH_LUXR_1"/>
    <property type="match status" value="1"/>
</dbReference>
<proteinExistence type="predicted"/>
<keyword evidence="3" id="KW-0804">Transcription</keyword>
<comment type="caution">
    <text evidence="5">The sequence shown here is derived from an EMBL/GenBank/DDBJ whole genome shotgun (WGS) entry which is preliminary data.</text>
</comment>
<dbReference type="Gene3D" id="3.40.50.300">
    <property type="entry name" value="P-loop containing nucleotide triphosphate hydrolases"/>
    <property type="match status" value="1"/>
</dbReference>
<dbReference type="GO" id="GO:0006355">
    <property type="term" value="P:regulation of DNA-templated transcription"/>
    <property type="evidence" value="ECO:0007669"/>
    <property type="project" value="InterPro"/>
</dbReference>
<dbReference type="SMART" id="SM00421">
    <property type="entry name" value="HTH_LUXR"/>
    <property type="match status" value="1"/>
</dbReference>
<dbReference type="SUPFAM" id="SSF52540">
    <property type="entry name" value="P-loop containing nucleoside triphosphate hydrolases"/>
    <property type="match status" value="1"/>
</dbReference>
<dbReference type="InterPro" id="IPR016032">
    <property type="entry name" value="Sig_transdc_resp-reg_C-effctor"/>
</dbReference>
<dbReference type="InterPro" id="IPR036388">
    <property type="entry name" value="WH-like_DNA-bd_sf"/>
</dbReference>
<dbReference type="InterPro" id="IPR000792">
    <property type="entry name" value="Tscrpt_reg_LuxR_C"/>
</dbReference>
<dbReference type="InterPro" id="IPR027417">
    <property type="entry name" value="P-loop_NTPase"/>
</dbReference>
<reference evidence="5" key="1">
    <citation type="submission" date="2022-08" db="EMBL/GenBank/DDBJ databases">
        <authorList>
            <person name="Vandamme P."/>
            <person name="Hettiarachchi A."/>
            <person name="Peeters C."/>
            <person name="Cnockaert M."/>
            <person name="Carlier A."/>
        </authorList>
    </citation>
    <scope>NUCLEOTIDE SEQUENCE</scope>
    <source>
        <strain evidence="5">LMG 31809</strain>
    </source>
</reference>
<dbReference type="InterPro" id="IPR059106">
    <property type="entry name" value="WHD_MalT"/>
</dbReference>
<evidence type="ECO:0000259" key="4">
    <source>
        <dbReference type="PROSITE" id="PS50043"/>
    </source>
</evidence>
<dbReference type="Gene3D" id="1.10.10.10">
    <property type="entry name" value="Winged helix-like DNA-binding domain superfamily/Winged helix DNA-binding domain"/>
    <property type="match status" value="1"/>
</dbReference>
<evidence type="ECO:0000313" key="5">
    <source>
        <dbReference type="EMBL" id="MDA5194157.1"/>
    </source>
</evidence>
<dbReference type="Pfam" id="PF25873">
    <property type="entry name" value="WHD_MalT"/>
    <property type="match status" value="1"/>
</dbReference>
<gene>
    <name evidence="5" type="ORF">NYP16_09365</name>
</gene>
<dbReference type="PANTHER" id="PTHR44688:SF16">
    <property type="entry name" value="DNA-BINDING TRANSCRIPTIONAL ACTIVATOR DEVR_DOSR"/>
    <property type="match status" value="1"/>
</dbReference>
<dbReference type="InterPro" id="IPR011990">
    <property type="entry name" value="TPR-like_helical_dom_sf"/>
</dbReference>
<dbReference type="InterPro" id="IPR049945">
    <property type="entry name" value="AAA_22"/>
</dbReference>
<dbReference type="GO" id="GO:0003677">
    <property type="term" value="F:DNA binding"/>
    <property type="evidence" value="ECO:0007669"/>
    <property type="project" value="UniProtKB-KW"/>
</dbReference>
<dbReference type="Pfam" id="PF13401">
    <property type="entry name" value="AAA_22"/>
    <property type="match status" value="1"/>
</dbReference>
<accession>A0A9X3TYR1</accession>
<dbReference type="AlphaFoldDB" id="A0A9X3TYR1"/>
<dbReference type="RefSeq" id="WP_274943861.1">
    <property type="nucleotide sequence ID" value="NZ_JANWOI010000003.1"/>
</dbReference>
<dbReference type="CDD" id="cd06170">
    <property type="entry name" value="LuxR_C_like"/>
    <property type="match status" value="1"/>
</dbReference>
<name>A0A9X3TYR1_9PROT</name>
<keyword evidence="1" id="KW-0805">Transcription regulation</keyword>